<dbReference type="Proteomes" id="UP000622707">
    <property type="component" value="Unassembled WGS sequence"/>
</dbReference>
<dbReference type="SUPFAM" id="SSF47226">
    <property type="entry name" value="Histidine-containing phosphotransfer domain, HPT domain"/>
    <property type="match status" value="1"/>
</dbReference>
<evidence type="ECO:0000256" key="3">
    <source>
        <dbReference type="ARBA" id="ARBA00022553"/>
    </source>
</evidence>
<dbReference type="InterPro" id="IPR013655">
    <property type="entry name" value="PAS_fold_3"/>
</dbReference>
<dbReference type="InterPro" id="IPR004358">
    <property type="entry name" value="Sig_transdc_His_kin-like_C"/>
</dbReference>
<dbReference type="SMART" id="SM00387">
    <property type="entry name" value="HATPase_c"/>
    <property type="match status" value="1"/>
</dbReference>
<dbReference type="PROSITE" id="PS50109">
    <property type="entry name" value="HIS_KIN"/>
    <property type="match status" value="1"/>
</dbReference>
<dbReference type="NCBIfam" id="TIGR00229">
    <property type="entry name" value="sensory_box"/>
    <property type="match status" value="2"/>
</dbReference>
<keyword evidence="15" id="KW-1185">Reference proteome</keyword>
<dbReference type="RefSeq" id="WP_201692921.1">
    <property type="nucleotide sequence ID" value="NZ_JAEQND010000017.1"/>
</dbReference>
<evidence type="ECO:0000259" key="13">
    <source>
        <dbReference type="PROSITE" id="PS50894"/>
    </source>
</evidence>
<dbReference type="SUPFAM" id="SSF55781">
    <property type="entry name" value="GAF domain-like"/>
    <property type="match status" value="1"/>
</dbReference>
<feature type="modified residue" description="Phosphohistidine" evidence="7">
    <location>
        <position position="1000"/>
    </location>
</feature>
<protein>
    <recommendedName>
        <fullName evidence="2">histidine kinase</fullName>
        <ecNumber evidence="2">2.7.13.3</ecNumber>
    </recommendedName>
</protein>
<evidence type="ECO:0000256" key="2">
    <source>
        <dbReference type="ARBA" id="ARBA00012438"/>
    </source>
</evidence>
<evidence type="ECO:0000313" key="15">
    <source>
        <dbReference type="Proteomes" id="UP000622707"/>
    </source>
</evidence>
<dbReference type="InterPro" id="IPR036641">
    <property type="entry name" value="HPT_dom_sf"/>
</dbReference>
<evidence type="ECO:0000256" key="4">
    <source>
        <dbReference type="ARBA" id="ARBA00022679"/>
    </source>
</evidence>
<dbReference type="PANTHER" id="PTHR45339:SF6">
    <property type="entry name" value="SENSORY HISTIDINE PROTEIN KINASE"/>
    <property type="match status" value="1"/>
</dbReference>
<dbReference type="InterPro" id="IPR008207">
    <property type="entry name" value="Sig_transdc_His_kin_Hpt_dom"/>
</dbReference>
<dbReference type="InterPro" id="IPR000700">
    <property type="entry name" value="PAS-assoc_C"/>
</dbReference>
<dbReference type="CDD" id="cd16922">
    <property type="entry name" value="HATPase_EvgS-ArcB-TorS-like"/>
    <property type="match status" value="1"/>
</dbReference>
<comment type="caution">
    <text evidence="14">The sequence shown here is derived from an EMBL/GenBank/DDBJ whole genome shotgun (WGS) entry which is preliminary data.</text>
</comment>
<dbReference type="PANTHER" id="PTHR45339">
    <property type="entry name" value="HYBRID SIGNAL TRANSDUCTION HISTIDINE KINASE J"/>
    <property type="match status" value="1"/>
</dbReference>
<organism evidence="14 15">
    <name type="scientific">Ramlibacter alkalitolerans</name>
    <dbReference type="NCBI Taxonomy" id="2039631"/>
    <lineage>
        <taxon>Bacteria</taxon>
        <taxon>Pseudomonadati</taxon>
        <taxon>Pseudomonadota</taxon>
        <taxon>Betaproteobacteria</taxon>
        <taxon>Burkholderiales</taxon>
        <taxon>Comamonadaceae</taxon>
        <taxon>Ramlibacter</taxon>
    </lineage>
</organism>
<sequence>MDPAQPATAASPADADEGARLAALHRLGILDTPAEALLDSLARSAAAACATPVALVTLIDRDRQWIKAQVGLEALAEIPRAEALCTTVLAARALVEIGDARRDPRTAAKACVHGAPHFVFYAGAPLTTPDGHVVGTLCVLDHAERAPLQPAQRAALEELARSTMQALLLRQAAHRTLQSSSERLFRELSESCPVGIFHTDAQGHCIYTNPHWQQVFGLTLAESLGEGWLRAIHPDDRAGVLAMWQDVATHGSNFDHTFRVLHADGAVRHVRARGRAVSLPGGSPGGYVGSVVDVSDEVATRHQLESTNDFLARAEQIAGVGGWRMDLQTRELLWTSQTRRIYELPPDYAPRGDEHLHYFAPEAQAVVRSTAEHAIATGEPWDVQLPMRTARNRQIWVRSIGQVEYRDGRPAVLVGALQDVTEGQRARAALELSQERLHRALEGSGLALWDLDVPTERIYLSATWSAMLGGPPRETHCSAQELLDLVPGEDLARIQQGLELVLGGRSARYAVEHRVRRVDGTLLWIHSEGRVAERSHDGMPLRMVGTNRDITHGKQAEHDLREARDAADAANRAKSQFLATMSHEIRTPLNGIIGMTKLLLDEPLSPEVRRHADLIDRSAHSLLALVNDILDFSKIEAGQMEIENVAFDLHELVDDVATLYRLRATEKSLLLRVRMEPGVPQFVQGDPTRIRQVLVNLLGNALKFTNAGSISLDLRATTEPDAYLLEFAVADTGIGIPPEVQPQLFTRFMQADSATTRKFGGTGLGLAIVQQLVHLMGGSVRVRSAPGQGSRFVVTLPVHAAQDAAPASVWQDLPPPASDTRILIAEDNTTNQVVAFGMLRKLGYGDVRLASNGIEAYEMATAAPFDIILMDCQMPEMDGYEATRRLRAAGCTATIVAMTANAIKGDRERCLEAGMNDYLTKPIDIRLLRGMLARWASGQASRLSDLPLFSPGDLDTRFGGDVELQQVALGTFREATPPLLARLRALLSSGNRQGFGLLAHSAKGGGLMVSAERYAAIAAALEERAARAPTEELEKLLAELERAFEEFAAVVQARG</sequence>
<evidence type="ECO:0000256" key="6">
    <source>
        <dbReference type="ARBA" id="ARBA00023012"/>
    </source>
</evidence>
<evidence type="ECO:0000256" key="5">
    <source>
        <dbReference type="ARBA" id="ARBA00022777"/>
    </source>
</evidence>
<dbReference type="Gene3D" id="3.40.50.2300">
    <property type="match status" value="1"/>
</dbReference>
<dbReference type="Pfam" id="PF00072">
    <property type="entry name" value="Response_reg"/>
    <property type="match status" value="1"/>
</dbReference>
<dbReference type="SMART" id="SM00091">
    <property type="entry name" value="PAS"/>
    <property type="match status" value="2"/>
</dbReference>
<evidence type="ECO:0000313" key="14">
    <source>
        <dbReference type="EMBL" id="MBL0428289.1"/>
    </source>
</evidence>
<dbReference type="InterPro" id="IPR011006">
    <property type="entry name" value="CheY-like_superfamily"/>
</dbReference>
<dbReference type="PROSITE" id="PS50110">
    <property type="entry name" value="RESPONSE_REGULATORY"/>
    <property type="match status" value="1"/>
</dbReference>
<evidence type="ECO:0000256" key="1">
    <source>
        <dbReference type="ARBA" id="ARBA00000085"/>
    </source>
</evidence>
<dbReference type="CDD" id="cd17546">
    <property type="entry name" value="REC_hyHK_CKI1_RcsC-like"/>
    <property type="match status" value="1"/>
</dbReference>
<dbReference type="SMART" id="SM00448">
    <property type="entry name" value="REC"/>
    <property type="match status" value="1"/>
</dbReference>
<dbReference type="Gene3D" id="1.20.120.160">
    <property type="entry name" value="HPT domain"/>
    <property type="match status" value="1"/>
</dbReference>
<dbReference type="SMART" id="SM00065">
    <property type="entry name" value="GAF"/>
    <property type="match status" value="1"/>
</dbReference>
<gene>
    <name evidence="14" type="ORF">JI746_24510</name>
</gene>
<dbReference type="Gene3D" id="3.30.450.20">
    <property type="entry name" value="PAS domain"/>
    <property type="match status" value="3"/>
</dbReference>
<feature type="domain" description="Histidine kinase" evidence="9">
    <location>
        <begin position="580"/>
        <end position="800"/>
    </location>
</feature>
<dbReference type="PROSITE" id="PS50113">
    <property type="entry name" value="PAC"/>
    <property type="match status" value="2"/>
</dbReference>
<dbReference type="Pfam" id="PF02518">
    <property type="entry name" value="HATPase_c"/>
    <property type="match status" value="1"/>
</dbReference>
<reference evidence="14 15" key="1">
    <citation type="journal article" date="2017" name="Int. J. Syst. Evol. Microbiol.">
        <title>Ramlibacter alkalitolerans sp. nov., alkali-tolerant bacterium isolated from soil of ginseng.</title>
        <authorList>
            <person name="Lee D.H."/>
            <person name="Cha C.J."/>
        </authorList>
    </citation>
    <scope>NUCLEOTIDE SEQUENCE [LARGE SCALE GENOMIC DNA]</scope>
    <source>
        <strain evidence="14 15">KACC 19305</strain>
    </source>
</reference>
<dbReference type="InterPro" id="IPR005467">
    <property type="entry name" value="His_kinase_dom"/>
</dbReference>
<dbReference type="CDD" id="cd00082">
    <property type="entry name" value="HisKA"/>
    <property type="match status" value="1"/>
</dbReference>
<feature type="domain" description="PAC" evidence="12">
    <location>
        <begin position="509"/>
        <end position="562"/>
    </location>
</feature>
<evidence type="ECO:0000256" key="7">
    <source>
        <dbReference type="PROSITE-ProRule" id="PRU00110"/>
    </source>
</evidence>
<dbReference type="InterPro" id="IPR036097">
    <property type="entry name" value="HisK_dim/P_sf"/>
</dbReference>
<dbReference type="Pfam" id="PF01627">
    <property type="entry name" value="Hpt"/>
    <property type="match status" value="1"/>
</dbReference>
<evidence type="ECO:0000259" key="12">
    <source>
        <dbReference type="PROSITE" id="PS50113"/>
    </source>
</evidence>
<dbReference type="SUPFAM" id="SSF47384">
    <property type="entry name" value="Homodimeric domain of signal transducing histidine kinase"/>
    <property type="match status" value="1"/>
</dbReference>
<dbReference type="InterPro" id="IPR003018">
    <property type="entry name" value="GAF"/>
</dbReference>
<evidence type="ECO:0000256" key="8">
    <source>
        <dbReference type="PROSITE-ProRule" id="PRU00169"/>
    </source>
</evidence>
<dbReference type="Gene3D" id="3.30.565.10">
    <property type="entry name" value="Histidine kinase-like ATPase, C-terminal domain"/>
    <property type="match status" value="1"/>
</dbReference>
<dbReference type="InterPro" id="IPR036890">
    <property type="entry name" value="HATPase_C_sf"/>
</dbReference>
<dbReference type="SUPFAM" id="SSF55874">
    <property type="entry name" value="ATPase domain of HSP90 chaperone/DNA topoisomerase II/histidine kinase"/>
    <property type="match status" value="1"/>
</dbReference>
<dbReference type="SUPFAM" id="SSF52172">
    <property type="entry name" value="CheY-like"/>
    <property type="match status" value="1"/>
</dbReference>
<keyword evidence="3 8" id="KW-0597">Phosphoprotein</keyword>
<proteinExistence type="predicted"/>
<evidence type="ECO:0000259" key="11">
    <source>
        <dbReference type="PROSITE" id="PS50112"/>
    </source>
</evidence>
<feature type="domain" description="PAS" evidence="11">
    <location>
        <begin position="181"/>
        <end position="251"/>
    </location>
</feature>
<dbReference type="Pfam" id="PF01590">
    <property type="entry name" value="GAF"/>
    <property type="match status" value="1"/>
</dbReference>
<dbReference type="Pfam" id="PF08447">
    <property type="entry name" value="PAS_3"/>
    <property type="match status" value="3"/>
</dbReference>
<dbReference type="InterPro" id="IPR035965">
    <property type="entry name" value="PAS-like_dom_sf"/>
</dbReference>
<dbReference type="EC" id="2.7.13.3" evidence="2"/>
<keyword evidence="6" id="KW-0902">Two-component regulatory system</keyword>
<dbReference type="InterPro" id="IPR029016">
    <property type="entry name" value="GAF-like_dom_sf"/>
</dbReference>
<dbReference type="SMART" id="SM00388">
    <property type="entry name" value="HisKA"/>
    <property type="match status" value="1"/>
</dbReference>
<dbReference type="InterPro" id="IPR000014">
    <property type="entry name" value="PAS"/>
</dbReference>
<dbReference type="PROSITE" id="PS50112">
    <property type="entry name" value="PAS"/>
    <property type="match status" value="1"/>
</dbReference>
<dbReference type="Gene3D" id="3.30.450.40">
    <property type="match status" value="1"/>
</dbReference>
<feature type="domain" description="HPt" evidence="13">
    <location>
        <begin position="961"/>
        <end position="1054"/>
    </location>
</feature>
<keyword evidence="5" id="KW-0418">Kinase</keyword>
<dbReference type="CDD" id="cd00130">
    <property type="entry name" value="PAS"/>
    <property type="match status" value="2"/>
</dbReference>
<dbReference type="InterPro" id="IPR001610">
    <property type="entry name" value="PAC"/>
</dbReference>
<feature type="domain" description="PAC" evidence="12">
    <location>
        <begin position="254"/>
        <end position="306"/>
    </location>
</feature>
<dbReference type="SUPFAM" id="SSF55785">
    <property type="entry name" value="PYP-like sensor domain (PAS domain)"/>
    <property type="match status" value="3"/>
</dbReference>
<accession>A0ABS1JVI7</accession>
<dbReference type="InterPro" id="IPR001789">
    <property type="entry name" value="Sig_transdc_resp-reg_receiver"/>
</dbReference>
<evidence type="ECO:0000259" key="10">
    <source>
        <dbReference type="PROSITE" id="PS50110"/>
    </source>
</evidence>
<dbReference type="PROSITE" id="PS50894">
    <property type="entry name" value="HPT"/>
    <property type="match status" value="1"/>
</dbReference>
<keyword evidence="4" id="KW-0808">Transferase</keyword>
<dbReference type="InterPro" id="IPR003594">
    <property type="entry name" value="HATPase_dom"/>
</dbReference>
<evidence type="ECO:0000259" key="9">
    <source>
        <dbReference type="PROSITE" id="PS50109"/>
    </source>
</evidence>
<dbReference type="Gene3D" id="1.10.287.130">
    <property type="match status" value="1"/>
</dbReference>
<dbReference type="PRINTS" id="PR00344">
    <property type="entry name" value="BCTRLSENSOR"/>
</dbReference>
<dbReference type="EMBL" id="JAEQND010000017">
    <property type="protein sequence ID" value="MBL0428289.1"/>
    <property type="molecule type" value="Genomic_DNA"/>
</dbReference>
<name>A0ABS1JVI7_9BURK</name>
<feature type="domain" description="Response regulatory" evidence="10">
    <location>
        <begin position="821"/>
        <end position="936"/>
    </location>
</feature>
<dbReference type="Pfam" id="PF00512">
    <property type="entry name" value="HisKA"/>
    <property type="match status" value="1"/>
</dbReference>
<dbReference type="InterPro" id="IPR003661">
    <property type="entry name" value="HisK_dim/P_dom"/>
</dbReference>
<comment type="catalytic activity">
    <reaction evidence="1">
        <text>ATP + protein L-histidine = ADP + protein N-phospho-L-histidine.</text>
        <dbReference type="EC" id="2.7.13.3"/>
    </reaction>
</comment>
<dbReference type="SMART" id="SM00086">
    <property type="entry name" value="PAC"/>
    <property type="match status" value="3"/>
</dbReference>
<feature type="modified residue" description="4-aspartylphosphate" evidence="8">
    <location>
        <position position="871"/>
    </location>
</feature>